<proteinExistence type="inferred from homology"/>
<comment type="similarity">
    <text evidence="2">Belongs to the OmpP1/FadL family.</text>
</comment>
<comment type="subcellular location">
    <subcellularLocation>
        <location evidence="1">Cell outer membrane</location>
        <topology evidence="1">Multi-pass membrane protein</topology>
    </subcellularLocation>
</comment>
<dbReference type="Proteomes" id="UP000242915">
    <property type="component" value="Unassembled WGS sequence"/>
</dbReference>
<keyword evidence="6" id="KW-0472">Membrane</keyword>
<evidence type="ECO:0000256" key="4">
    <source>
        <dbReference type="ARBA" id="ARBA00022692"/>
    </source>
</evidence>
<protein>
    <submittedName>
        <fullName evidence="8">Long-chain fatty acid transport protein</fullName>
    </submittedName>
</protein>
<dbReference type="InterPro" id="IPR005017">
    <property type="entry name" value="OMPP1/FadL/TodX"/>
</dbReference>
<accession>A0A239FPY0</accession>
<reference evidence="9" key="1">
    <citation type="submission" date="2017-06" db="EMBL/GenBank/DDBJ databases">
        <authorList>
            <person name="Varghese N."/>
            <person name="Submissions S."/>
        </authorList>
    </citation>
    <scope>NUCLEOTIDE SEQUENCE [LARGE SCALE GENOMIC DNA]</scope>
    <source>
        <strain evidence="9">CIP 108523</strain>
    </source>
</reference>
<dbReference type="Gene3D" id="2.40.160.60">
    <property type="entry name" value="Outer membrane protein transport protein (OMPP1/FadL/TodX)"/>
    <property type="match status" value="1"/>
</dbReference>
<dbReference type="EMBL" id="FZOG01000003">
    <property type="protein sequence ID" value="SNS58870.1"/>
    <property type="molecule type" value="Genomic_DNA"/>
</dbReference>
<evidence type="ECO:0000256" key="3">
    <source>
        <dbReference type="ARBA" id="ARBA00022452"/>
    </source>
</evidence>
<dbReference type="GO" id="GO:0009279">
    <property type="term" value="C:cell outer membrane"/>
    <property type="evidence" value="ECO:0007669"/>
    <property type="project" value="UniProtKB-SubCell"/>
</dbReference>
<name>A0A239FPY0_9PSED</name>
<dbReference type="PANTHER" id="PTHR35093:SF8">
    <property type="entry name" value="OUTER MEMBRANE PROTEIN NMB0088-RELATED"/>
    <property type="match status" value="1"/>
</dbReference>
<evidence type="ECO:0000313" key="9">
    <source>
        <dbReference type="Proteomes" id="UP000242915"/>
    </source>
</evidence>
<evidence type="ECO:0000256" key="2">
    <source>
        <dbReference type="ARBA" id="ARBA00008163"/>
    </source>
</evidence>
<gene>
    <name evidence="8" type="ORF">SAMN05216255_2721</name>
</gene>
<evidence type="ECO:0000313" key="8">
    <source>
        <dbReference type="EMBL" id="SNS58870.1"/>
    </source>
</evidence>
<dbReference type="RefSeq" id="WP_089360167.1">
    <property type="nucleotide sequence ID" value="NZ_FZOG01000003.1"/>
</dbReference>
<keyword evidence="5" id="KW-0732">Signal</keyword>
<evidence type="ECO:0000256" key="1">
    <source>
        <dbReference type="ARBA" id="ARBA00004571"/>
    </source>
</evidence>
<keyword evidence="3" id="KW-1134">Transmembrane beta strand</keyword>
<evidence type="ECO:0000256" key="7">
    <source>
        <dbReference type="ARBA" id="ARBA00023237"/>
    </source>
</evidence>
<keyword evidence="9" id="KW-1185">Reference proteome</keyword>
<dbReference type="GO" id="GO:0015483">
    <property type="term" value="F:long-chain fatty acid transporting porin activity"/>
    <property type="evidence" value="ECO:0007669"/>
    <property type="project" value="TreeGrafter"/>
</dbReference>
<dbReference type="SUPFAM" id="SSF56935">
    <property type="entry name" value="Porins"/>
    <property type="match status" value="1"/>
</dbReference>
<evidence type="ECO:0000256" key="5">
    <source>
        <dbReference type="ARBA" id="ARBA00022729"/>
    </source>
</evidence>
<keyword evidence="4" id="KW-0812">Transmembrane</keyword>
<dbReference type="Pfam" id="PF03349">
    <property type="entry name" value="Toluene_X"/>
    <property type="match status" value="1"/>
</dbReference>
<dbReference type="AlphaFoldDB" id="A0A239FPY0"/>
<evidence type="ECO:0000256" key="6">
    <source>
        <dbReference type="ARBA" id="ARBA00023136"/>
    </source>
</evidence>
<sequence>MLRKVLSSIVLLGVAGNVSAGGILVYEVGQEGAGLANAGAAVLVTDPSILMNNPAGLTALKGTQVNANGQLMLGHINFSRDDDNSFDGNEGGNALKYFPGGSVFASHQINDRATIGIGMVGNFGLAVNYDDDWAGRYFTQKSSIIGIAFQPTLSYKLTDDLSVGFGPRFVFGRFLTEVAVNNNPLGIGNAKDGQLKYQDTDWGMGVTAGLMYDLSDRTRLGLSYVSKVKFKFDDQPDFDDISNPLLNVALGRINADQLNADITIPQYALASISHQLNDHWTVLGSAGWQDWSEFGKIGVEVDGNPDGSSVSRQIDRKYKDTWHLSVGAQNQMTNKLRINMGVGYDTSSVDDDDRTVDVPVGAAWRFATGLNYKIDESMSFNLNYTLIWMDDLSVEQSKRNGQTVSGEYKKAAIHVLGGGATWRF</sequence>
<dbReference type="PANTHER" id="PTHR35093">
    <property type="entry name" value="OUTER MEMBRANE PROTEIN NMB0088-RELATED"/>
    <property type="match status" value="1"/>
</dbReference>
<organism evidence="8 9">
    <name type="scientific">Pseudomonas segetis</name>
    <dbReference type="NCBI Taxonomy" id="298908"/>
    <lineage>
        <taxon>Bacteria</taxon>
        <taxon>Pseudomonadati</taxon>
        <taxon>Pseudomonadota</taxon>
        <taxon>Gammaproteobacteria</taxon>
        <taxon>Pseudomonadales</taxon>
        <taxon>Pseudomonadaceae</taxon>
        <taxon>Pseudomonas</taxon>
    </lineage>
</organism>
<keyword evidence="7" id="KW-0998">Cell outer membrane</keyword>